<dbReference type="RefSeq" id="XP_023694233.1">
    <property type="nucleotide sequence ID" value="XM_023838465.2"/>
</dbReference>
<accession>A0A3B3RCI4</accession>
<evidence type="ECO:0000256" key="2">
    <source>
        <dbReference type="SAM" id="MobiDB-lite"/>
    </source>
</evidence>
<dbReference type="PANTHER" id="PTHR32226">
    <property type="entry name" value="TELO2-INTERACTING PROTEIN 2"/>
    <property type="match status" value="1"/>
</dbReference>
<feature type="region of interest" description="Disordered" evidence="2">
    <location>
        <begin position="11"/>
        <end position="30"/>
    </location>
</feature>
<dbReference type="Ensembl" id="ENSPKIT00000039820.1">
    <property type="protein sequence ID" value="ENSPKIP00000015356.1"/>
    <property type="gene ID" value="ENSPKIG00000002108.1"/>
</dbReference>
<proteinExistence type="inferred from homology"/>
<dbReference type="GO" id="GO:0005829">
    <property type="term" value="C:cytosol"/>
    <property type="evidence" value="ECO:0007669"/>
    <property type="project" value="TreeGrafter"/>
</dbReference>
<dbReference type="CTD" id="80185"/>
<evidence type="ECO:0000313" key="3">
    <source>
        <dbReference type="Ensembl" id="ENSPKIP00000015356.1"/>
    </source>
</evidence>
<evidence type="ECO:0000256" key="1">
    <source>
        <dbReference type="ARBA" id="ARBA00034736"/>
    </source>
</evidence>
<dbReference type="OrthoDB" id="6417021at2759"/>
<reference evidence="3" key="1">
    <citation type="submission" date="2025-08" db="UniProtKB">
        <authorList>
            <consortium name="Ensembl"/>
        </authorList>
    </citation>
    <scope>IDENTIFICATION</scope>
</reference>
<comment type="similarity">
    <text evidence="1">Belongs to the TTI2 family.</text>
</comment>
<dbReference type="Proteomes" id="UP000261540">
    <property type="component" value="Unplaced"/>
</dbReference>
<name>A0A3B3RCI4_9TELE</name>
<organism evidence="3 4">
    <name type="scientific">Paramormyrops kingsleyae</name>
    <dbReference type="NCBI Taxonomy" id="1676925"/>
    <lineage>
        <taxon>Eukaryota</taxon>
        <taxon>Metazoa</taxon>
        <taxon>Chordata</taxon>
        <taxon>Craniata</taxon>
        <taxon>Vertebrata</taxon>
        <taxon>Euteleostomi</taxon>
        <taxon>Actinopterygii</taxon>
        <taxon>Neopterygii</taxon>
        <taxon>Teleostei</taxon>
        <taxon>Osteoglossocephala</taxon>
        <taxon>Osteoglossomorpha</taxon>
        <taxon>Osteoglossiformes</taxon>
        <taxon>Mormyridae</taxon>
        <taxon>Paramormyrops</taxon>
    </lineage>
</organism>
<dbReference type="STRING" id="1676925.ENSPKIP00000015356"/>
<reference evidence="3" key="2">
    <citation type="submission" date="2025-09" db="UniProtKB">
        <authorList>
            <consortium name="Ensembl"/>
        </authorList>
    </citation>
    <scope>IDENTIFICATION</scope>
</reference>
<protein>
    <submittedName>
        <fullName evidence="3">TELO2 interacting protein 2</fullName>
    </submittedName>
</protein>
<dbReference type="SUPFAM" id="SSF48371">
    <property type="entry name" value="ARM repeat"/>
    <property type="match status" value="1"/>
</dbReference>
<keyword evidence="4" id="KW-1185">Reference proteome</keyword>
<dbReference type="GeneTree" id="ENSGT00390000003878"/>
<dbReference type="InterPro" id="IPR018870">
    <property type="entry name" value="Tti2"/>
</dbReference>
<dbReference type="GO" id="GO:0005634">
    <property type="term" value="C:nucleus"/>
    <property type="evidence" value="ECO:0007669"/>
    <property type="project" value="TreeGrafter"/>
</dbReference>
<dbReference type="GO" id="GO:0110078">
    <property type="term" value="C:TTT Hsp90 cochaperone complex"/>
    <property type="evidence" value="ECO:0007669"/>
    <property type="project" value="InterPro"/>
</dbReference>
<dbReference type="KEGG" id="pki:111857519"/>
<dbReference type="AlphaFoldDB" id="A0A3B3RCI4"/>
<sequence>MDLPETLHGLQIKEGHGDGDSSPGLQSGRPVPEVLRQIRDSLGDMRSSSERQPGIVDTIRKLFQTGSAHWLFSACCTNADSDMVKVYGDFLGSVTGLAALPLCETESGDLPHGEYADIPRLAAAACTVLQALISRLGDGPENQHSDRTSTSMRALSCALAPPVCVFAVTHLQEQPWTDESSRTAALQLLDTLVHTCGVGSVTQFLCEWNSHGHAGVLGTVLNILKPQMQKDCWKRNQSTKHVFAWFLIQVRRPWLAEYLESVFPPSLLISDDYRTENKVLGVYCLHHIVLNVPAADLRQYNRAQVLYHALFNHLYTAEAPLIEVVLPCLLDLLSVLEKPCGCPDAPRRPNRYDEVFQLTLTHMEMEQKLAIRRVYAHNLALLIRRMGVVIIRHLKRLERVIVGYLEVSDGPGEQSRLSILNVLEEVLRNAWPRVGCRLETLSRALLRMMCDVSSEPDMCPPAVRDELLDRTTQCLLLLDHSCEGRVKGALQDIDGSSCHPAMLRCIEKVRDAT</sequence>
<dbReference type="InterPro" id="IPR016024">
    <property type="entry name" value="ARM-type_fold"/>
</dbReference>
<dbReference type="PANTHER" id="PTHR32226:SF2">
    <property type="entry name" value="TELO2-INTERACTING PROTEIN 2"/>
    <property type="match status" value="1"/>
</dbReference>
<dbReference type="Pfam" id="PF10521">
    <property type="entry name" value="Tti2"/>
    <property type="match status" value="1"/>
</dbReference>
<evidence type="ECO:0000313" key="4">
    <source>
        <dbReference type="Proteomes" id="UP000261540"/>
    </source>
</evidence>
<dbReference type="GeneID" id="111857519"/>